<organism evidence="1 2">
    <name type="scientific">Colwellia asteriadis</name>
    <dbReference type="NCBI Taxonomy" id="517723"/>
    <lineage>
        <taxon>Bacteria</taxon>
        <taxon>Pseudomonadati</taxon>
        <taxon>Pseudomonadota</taxon>
        <taxon>Gammaproteobacteria</taxon>
        <taxon>Alteromonadales</taxon>
        <taxon>Colwelliaceae</taxon>
        <taxon>Colwellia</taxon>
    </lineage>
</organism>
<proteinExistence type="predicted"/>
<protein>
    <submittedName>
        <fullName evidence="1">Uncharacterized protein</fullName>
    </submittedName>
</protein>
<keyword evidence="2" id="KW-1185">Reference proteome</keyword>
<accession>A0ABN1L2Z6</accession>
<comment type="caution">
    <text evidence="1">The sequence shown here is derived from an EMBL/GenBank/DDBJ whole genome shotgun (WGS) entry which is preliminary data.</text>
</comment>
<name>A0ABN1L2Z6_9GAMM</name>
<reference evidence="1 2" key="1">
    <citation type="journal article" date="2019" name="Int. J. Syst. Evol. Microbiol.">
        <title>The Global Catalogue of Microorganisms (GCM) 10K type strain sequencing project: providing services to taxonomists for standard genome sequencing and annotation.</title>
        <authorList>
            <consortium name="The Broad Institute Genomics Platform"/>
            <consortium name="The Broad Institute Genome Sequencing Center for Infectious Disease"/>
            <person name="Wu L."/>
            <person name="Ma J."/>
        </authorList>
    </citation>
    <scope>NUCLEOTIDE SEQUENCE [LARGE SCALE GENOMIC DNA]</scope>
    <source>
        <strain evidence="1 2">JCM 15608</strain>
    </source>
</reference>
<evidence type="ECO:0000313" key="2">
    <source>
        <dbReference type="Proteomes" id="UP001500021"/>
    </source>
</evidence>
<evidence type="ECO:0000313" key="1">
    <source>
        <dbReference type="EMBL" id="GAA0811363.1"/>
    </source>
</evidence>
<dbReference type="Proteomes" id="UP001500021">
    <property type="component" value="Unassembled WGS sequence"/>
</dbReference>
<sequence>MGSGAKKGDNRFGAHQLKKQQLRLDLIKRVLGDITRRKQVYPNEWQLAAHVSEEVNRILKLEYPKIAEKERSLVHPTTLVRKGTKYKIELEKHLLKSEKLSSINEMRAEILTYQLEISELKDELAAFKNFAKKNLGQVEGKMLTTSSANSVNKQDDARALDAAHKIVMALVEASDNVFSFNDGKIINCSRTVNNVIADENMLETTRLLDSYLFKGFEKDD</sequence>
<dbReference type="EMBL" id="BAAAFA010000001">
    <property type="protein sequence ID" value="GAA0811363.1"/>
    <property type="molecule type" value="Genomic_DNA"/>
</dbReference>
<dbReference type="RefSeq" id="WP_343814351.1">
    <property type="nucleotide sequence ID" value="NZ_BAAAFA010000001.1"/>
</dbReference>
<gene>
    <name evidence="1" type="ORF">GCM10009111_03770</name>
</gene>